<sequence length="513" mass="59770">MRLVKNFLLNVLNEHLIDYPTPSLISAYIGKLSIQTVLIIEWWFYFINNKGLTLDFFTGCKRHRSSVLGKWPNFVFSLDLLSGGEVNSHTLVNLLFCISTVLLLFNLFRDYQFHTKGGLSVLKQSTVFCLRICKEFLITEGYYFTTCIVLSYSVATWLAFPGQHFWFSFIGFYFTLIGLKWYVFDLIAYMYLGLIVTDHPIFIFIGMRLKWVCKYAEFNFITSVASLLLANLLFFDFSLARLGWDMVLFWGVCWVFPFFWGRIFMASIYPILFLCPMSFPLLLCQCFSALYRNNVSLKAFLCLCLVTCLSVYEFIDLRWVCYVKALFCIIIFIYHSIYSIMSLHIPSNEQKAVQPAISQLFLIPELFDFDTHPRIPIPLTREAAIAVFQHPLVALLGARSYTAVYGKKTFCGSNLHERQLDYTTSFVLFEQVGFYMDFCEWPTKYSLVRTVYLRAFNRQRTVVIALFRVYSIVFLDNRTISLFGEFWETLRLSRYVMAYGLSCILCGFLGSLP</sequence>
<keyword evidence="1" id="KW-0472">Membrane</keyword>
<reference evidence="2" key="1">
    <citation type="submission" date="2011-01" db="EMBL/GenBank/DDBJ databases">
        <authorList>
            <person name="Burger G."/>
        </authorList>
    </citation>
    <scope>NUCLEOTIDE SEQUENCE</scope>
</reference>
<feature type="transmembrane region" description="Helical" evidence="1">
    <location>
        <begin position="191"/>
        <end position="209"/>
    </location>
</feature>
<gene>
    <name evidence="2" type="primary">orf513</name>
</gene>
<evidence type="ECO:0000256" key="1">
    <source>
        <dbReference type="SAM" id="Phobius"/>
    </source>
</evidence>
<dbReference type="EMBL" id="HQ840955">
    <property type="protein sequence ID" value="ADV41802.1"/>
    <property type="molecule type" value="Genomic_DNA"/>
</dbReference>
<feature type="transmembrane region" description="Helical" evidence="1">
    <location>
        <begin position="166"/>
        <end position="184"/>
    </location>
</feature>
<evidence type="ECO:0000313" key="2">
    <source>
        <dbReference type="EMBL" id="ADV41802.1"/>
    </source>
</evidence>
<organism evidence="2">
    <name type="scientific">Bigelowiella natans</name>
    <name type="common">Pedinomonas minutissima</name>
    <name type="synonym">Chlorarachnion sp. (strain CCMP621)</name>
    <dbReference type="NCBI Taxonomy" id="227086"/>
    <lineage>
        <taxon>Eukaryota</taxon>
        <taxon>Sar</taxon>
        <taxon>Rhizaria</taxon>
        <taxon>Cercozoa</taxon>
        <taxon>Chlorarachniophyceae</taxon>
        <taxon>Bigelowiella</taxon>
    </lineage>
</organism>
<protein>
    <submittedName>
        <fullName evidence="2">Uncharacterized protein orf513</fullName>
    </submittedName>
</protein>
<keyword evidence="2" id="KW-0496">Mitochondrion</keyword>
<proteinExistence type="predicted"/>
<feature type="transmembrane region" description="Helical" evidence="1">
    <location>
        <begin position="141"/>
        <end position="160"/>
    </location>
</feature>
<feature type="transmembrane region" description="Helical" evidence="1">
    <location>
        <begin position="215"/>
        <end position="235"/>
    </location>
</feature>
<feature type="transmembrane region" description="Helical" evidence="1">
    <location>
        <begin position="462"/>
        <end position="480"/>
    </location>
</feature>
<feature type="transmembrane region" description="Helical" evidence="1">
    <location>
        <begin position="90"/>
        <end position="108"/>
    </location>
</feature>
<feature type="transmembrane region" description="Helical" evidence="1">
    <location>
        <begin position="492"/>
        <end position="512"/>
    </location>
</feature>
<feature type="transmembrane region" description="Helical" evidence="1">
    <location>
        <begin position="321"/>
        <end position="341"/>
    </location>
</feature>
<feature type="transmembrane region" description="Helical" evidence="1">
    <location>
        <begin position="295"/>
        <end position="315"/>
    </location>
</feature>
<accession>E9NZV5</accession>
<geneLocation type="mitochondrion" evidence="2"/>
<name>E9NZV5_BIGNA</name>
<keyword evidence="1" id="KW-1133">Transmembrane helix</keyword>
<feature type="transmembrane region" description="Helical" evidence="1">
    <location>
        <begin position="242"/>
        <end position="260"/>
    </location>
</feature>
<reference evidence="2" key="2">
    <citation type="submission" date="2011-01" db="EMBL/GenBank/DDBJ databases">
        <authorList>
            <person name="McFadden G."/>
        </authorList>
    </citation>
    <scope>NUCLEOTIDE SEQUENCE</scope>
</reference>
<feature type="transmembrane region" description="Helical" evidence="1">
    <location>
        <begin position="266"/>
        <end position="283"/>
    </location>
</feature>
<dbReference type="AlphaFoldDB" id="E9NZV5"/>
<keyword evidence="1" id="KW-0812">Transmembrane</keyword>